<reference evidence="2" key="1">
    <citation type="submission" date="2021-01" db="EMBL/GenBank/DDBJ databases">
        <authorList>
            <person name="Corre E."/>
            <person name="Pelletier E."/>
            <person name="Niang G."/>
            <person name="Scheremetjew M."/>
            <person name="Finn R."/>
            <person name="Kale V."/>
            <person name="Holt S."/>
            <person name="Cochrane G."/>
            <person name="Meng A."/>
            <person name="Brown T."/>
            <person name="Cohen L."/>
        </authorList>
    </citation>
    <scope>NUCLEOTIDE SEQUENCE</scope>
    <source>
        <strain evidence="2">NY070348D</strain>
    </source>
</reference>
<feature type="region of interest" description="Disordered" evidence="1">
    <location>
        <begin position="1"/>
        <end position="27"/>
    </location>
</feature>
<feature type="region of interest" description="Disordered" evidence="1">
    <location>
        <begin position="138"/>
        <end position="188"/>
    </location>
</feature>
<proteinExistence type="predicted"/>
<sequence>MSTPKDALSTVQSTKVEGSKAQGEGELNLKQLQQQVDELEEGFDVEPNEWVAAKIAVSTKAEGCDVLDLRDVQEQLDDLLVEDEGFITVLPVDGGSQDFDGGLLDSLLQENFSVGQDDILDELDGFALSLADVNVKIERSSPSNKPTPAVAEKVENPGPAPKLKEGIKAEDQAQPSPQRSAPDNDSKNHTFTNIEQLHFLWLMSSTLALNERNDRDWSTLERRYRELHSWGRQLCFKQKAKLVLQERRVRKQQKTFTKIKNSLGDRARITTVLFDVFTDRSKFEDNFIYSLAIEMSMLGRGYNKSVPGSILDWPKKARCIIIDKLLDLHLNVYKNNKLHLLYREFGDLFSIAEIELAVLSSCTCSSCVRDWELYGVTIGVDTVDSAILRLHWSKLKARRMVQVLDAHIQHESRMYSVLERNPTWKGWTKDDIDTMLKSAHTSKHCPLC</sequence>
<feature type="compositionally biased region" description="Polar residues" evidence="1">
    <location>
        <begin position="1"/>
        <end position="16"/>
    </location>
</feature>
<feature type="compositionally biased region" description="Basic and acidic residues" evidence="1">
    <location>
        <begin position="162"/>
        <end position="171"/>
    </location>
</feature>
<evidence type="ECO:0000256" key="1">
    <source>
        <dbReference type="SAM" id="MobiDB-lite"/>
    </source>
</evidence>
<dbReference type="EMBL" id="HBHK01026324">
    <property type="protein sequence ID" value="CAD9706026.1"/>
    <property type="molecule type" value="Transcribed_RNA"/>
</dbReference>
<evidence type="ECO:0000313" key="2">
    <source>
        <dbReference type="EMBL" id="CAD9706026.1"/>
    </source>
</evidence>
<protein>
    <submittedName>
        <fullName evidence="2">Uncharacterized protein</fullName>
    </submittedName>
</protein>
<accession>A0A7S2SPI0</accession>
<dbReference type="AlphaFoldDB" id="A0A7S2SPI0"/>
<organism evidence="2">
    <name type="scientific">Mucochytrium quahogii</name>
    <dbReference type="NCBI Taxonomy" id="96639"/>
    <lineage>
        <taxon>Eukaryota</taxon>
        <taxon>Sar</taxon>
        <taxon>Stramenopiles</taxon>
        <taxon>Bigyra</taxon>
        <taxon>Labyrinthulomycetes</taxon>
        <taxon>Thraustochytrida</taxon>
        <taxon>Thraustochytriidae</taxon>
        <taxon>Mucochytrium</taxon>
    </lineage>
</organism>
<name>A0A7S2SPI0_9STRA</name>
<gene>
    <name evidence="2" type="ORF">QSP1433_LOCUS16548</name>
</gene>